<proteinExistence type="predicted"/>
<evidence type="ECO:0000313" key="2">
    <source>
        <dbReference type="EMBL" id="KAI9633054.1"/>
    </source>
</evidence>
<dbReference type="GeneID" id="77728332"/>
<evidence type="ECO:0000313" key="3">
    <source>
        <dbReference type="Proteomes" id="UP001164286"/>
    </source>
</evidence>
<evidence type="ECO:0000256" key="1">
    <source>
        <dbReference type="SAM" id="MobiDB-lite"/>
    </source>
</evidence>
<dbReference type="RefSeq" id="XP_052942831.1">
    <property type="nucleotide sequence ID" value="XM_053089127.1"/>
</dbReference>
<feature type="compositionally biased region" description="Basic and acidic residues" evidence="1">
    <location>
        <begin position="301"/>
        <end position="338"/>
    </location>
</feature>
<protein>
    <submittedName>
        <fullName evidence="2">Uncharacterized protein</fullName>
    </submittedName>
</protein>
<name>A0AA38H5X6_9TREE</name>
<feature type="compositionally biased region" description="Basic and acidic residues" evidence="1">
    <location>
        <begin position="253"/>
        <end position="277"/>
    </location>
</feature>
<dbReference type="Proteomes" id="UP001164286">
    <property type="component" value="Unassembled WGS sequence"/>
</dbReference>
<feature type="compositionally biased region" description="Basic residues" evidence="1">
    <location>
        <begin position="31"/>
        <end position="44"/>
    </location>
</feature>
<gene>
    <name evidence="2" type="ORF">MKK02DRAFT_35252</name>
</gene>
<dbReference type="PANTHER" id="PTHR34117:SF1">
    <property type="entry name" value="STYLE CELL-CYCLE INHIBITOR 1"/>
    <property type="match status" value="1"/>
</dbReference>
<organism evidence="2 3">
    <name type="scientific">Dioszegia hungarica</name>
    <dbReference type="NCBI Taxonomy" id="4972"/>
    <lineage>
        <taxon>Eukaryota</taxon>
        <taxon>Fungi</taxon>
        <taxon>Dikarya</taxon>
        <taxon>Basidiomycota</taxon>
        <taxon>Agaricomycotina</taxon>
        <taxon>Tremellomycetes</taxon>
        <taxon>Tremellales</taxon>
        <taxon>Bulleribasidiaceae</taxon>
        <taxon>Dioszegia</taxon>
    </lineage>
</organism>
<dbReference type="AlphaFoldDB" id="A0AA38H5X6"/>
<feature type="compositionally biased region" description="Low complexity" evidence="1">
    <location>
        <begin position="151"/>
        <end position="165"/>
    </location>
</feature>
<dbReference type="EMBL" id="JAKWFO010000013">
    <property type="protein sequence ID" value="KAI9633054.1"/>
    <property type="molecule type" value="Genomic_DNA"/>
</dbReference>
<feature type="compositionally biased region" description="Low complexity" evidence="1">
    <location>
        <begin position="199"/>
        <end position="214"/>
    </location>
</feature>
<comment type="caution">
    <text evidence="2">The sequence shown here is derived from an EMBL/GenBank/DDBJ whole genome shotgun (WGS) entry which is preliminary data.</text>
</comment>
<feature type="compositionally biased region" description="Basic residues" evidence="1">
    <location>
        <begin position="53"/>
        <end position="64"/>
    </location>
</feature>
<dbReference type="InterPro" id="IPR044688">
    <property type="entry name" value="SCI-1-like"/>
</dbReference>
<feature type="region of interest" description="Disordered" evidence="1">
    <location>
        <begin position="1"/>
        <end position="78"/>
    </location>
</feature>
<dbReference type="PANTHER" id="PTHR34117">
    <property type="entry name" value="STYLE CELL-CYCLE INHIBITOR 1"/>
    <property type="match status" value="1"/>
</dbReference>
<keyword evidence="3" id="KW-1185">Reference proteome</keyword>
<feature type="compositionally biased region" description="Basic and acidic residues" evidence="1">
    <location>
        <begin position="215"/>
        <end position="240"/>
    </location>
</feature>
<accession>A0AA38H5X6</accession>
<feature type="region of interest" description="Disordered" evidence="1">
    <location>
        <begin position="136"/>
        <end position="338"/>
    </location>
</feature>
<sequence length="352" mass="40297">MAPVLAPEKHGELSAREASGTARHAEDSQLRRRHSPDHSYKRHDSRADDGLATRKKSKHSHRSRERSEDEEELLDLEKLGVEPITEEDHFLRSSEYRYWLKKERGRFLDELTSDDAHKYFRRFVRRWNDGALQERYYYPPRETASTRHQWSFSSKVASKSGPSSAYPQDEEHPRIRRPSSPLPGPPAPNLGSDSDEIGPSLPSTIPSTTTSRPRTTADRQLEREDAHLARQAERKADRLQRYQRANEAVPRSSGKEGKMEEKRATNASNKEMRDKDSTGAGLEVDEGTLMGDQGGFAAALRARDGAKNRKEEERAAMLEDRRAAEQDRLAERRQKETDTMAMFRAMAKERFG</sequence>
<reference evidence="2" key="1">
    <citation type="journal article" date="2022" name="G3 (Bethesda)">
        <title>High quality genome of the basidiomycete yeast Dioszegia hungarica PDD-24b-2 isolated from cloud water.</title>
        <authorList>
            <person name="Jarrige D."/>
            <person name="Haridas S."/>
            <person name="Bleykasten-Grosshans C."/>
            <person name="Joly M."/>
            <person name="Nadalig T."/>
            <person name="Sancelme M."/>
            <person name="Vuilleumier S."/>
            <person name="Grigoriev I.V."/>
            <person name="Amato P."/>
            <person name="Bringel F."/>
        </authorList>
    </citation>
    <scope>NUCLEOTIDE SEQUENCE</scope>
    <source>
        <strain evidence="2">PDD-24b-2</strain>
    </source>
</reference>